<dbReference type="EMBL" id="CP072384">
    <property type="protein sequence ID" value="QUC07126.1"/>
    <property type="molecule type" value="Genomic_DNA"/>
</dbReference>
<protein>
    <submittedName>
        <fullName evidence="3">DUF4191 domain-containing protein</fullName>
    </submittedName>
</protein>
<feature type="transmembrane region" description="Helical" evidence="2">
    <location>
        <begin position="60"/>
        <end position="81"/>
    </location>
</feature>
<keyword evidence="2" id="KW-1133">Transmembrane helix</keyword>
<keyword evidence="2" id="KW-0472">Membrane</keyword>
<reference evidence="3 4" key="1">
    <citation type="submission" date="2021-03" db="EMBL/GenBank/DDBJ databases">
        <title>Human Oral Microbial Genomes.</title>
        <authorList>
            <person name="Johnston C.D."/>
            <person name="Chen T."/>
            <person name="Dewhirst F.E."/>
        </authorList>
    </citation>
    <scope>NUCLEOTIDE SEQUENCE [LARGE SCALE GENOMIC DNA]</scope>
    <source>
        <strain evidence="3 4">DSMZ 100122</strain>
    </source>
</reference>
<accession>A0ABX7Y261</accession>
<keyword evidence="4" id="KW-1185">Reference proteome</keyword>
<gene>
    <name evidence="3" type="ORF">J5A65_09185</name>
</gene>
<feature type="compositionally biased region" description="Basic and acidic residues" evidence="1">
    <location>
        <begin position="13"/>
        <end position="28"/>
    </location>
</feature>
<dbReference type="Proteomes" id="UP000678513">
    <property type="component" value="Chromosome"/>
</dbReference>
<feature type="region of interest" description="Disordered" evidence="1">
    <location>
        <begin position="12"/>
        <end position="39"/>
    </location>
</feature>
<name>A0ABX7Y261_9ACTN</name>
<keyword evidence="2" id="KW-0812">Transmembrane</keyword>
<sequence length="267" mass="29263">MARSERAQQLALKQKEQARKQKEKARAEKLRRKNSSNPADWGQLRQIKESYKLTKEQDPLLPWILLLAGLGPFVALLLLGFVLQAPLMWGLLGVFTGLLVAMLVFARRAKRAAYSRYEGQAGSAELALTSLGRKWKHTLAVAVSRNRDSANVVHRALGPGGLVLIGEGDSKGLKTLLASEKRKHEQVAYQVNVVTFVVGKGNGQVPLDRLADEIKKLPKVLSAAKITDLEARLKALDAMRPKLPMPKGPMPTGKGGMKGARQAIRGR</sequence>
<evidence type="ECO:0000256" key="1">
    <source>
        <dbReference type="SAM" id="MobiDB-lite"/>
    </source>
</evidence>
<evidence type="ECO:0000256" key="2">
    <source>
        <dbReference type="SAM" id="Phobius"/>
    </source>
</evidence>
<feature type="transmembrane region" description="Helical" evidence="2">
    <location>
        <begin position="87"/>
        <end position="106"/>
    </location>
</feature>
<organism evidence="3 4">
    <name type="scientific">Arachnia rubra</name>
    <dbReference type="NCBI Taxonomy" id="1547448"/>
    <lineage>
        <taxon>Bacteria</taxon>
        <taxon>Bacillati</taxon>
        <taxon>Actinomycetota</taxon>
        <taxon>Actinomycetes</taxon>
        <taxon>Propionibacteriales</taxon>
        <taxon>Propionibacteriaceae</taxon>
        <taxon>Arachnia</taxon>
    </lineage>
</organism>
<dbReference type="Pfam" id="PF13829">
    <property type="entry name" value="DUF4191"/>
    <property type="match status" value="1"/>
</dbReference>
<proteinExistence type="predicted"/>
<dbReference type="InterPro" id="IPR025445">
    <property type="entry name" value="DUF4191"/>
</dbReference>
<feature type="region of interest" description="Disordered" evidence="1">
    <location>
        <begin position="241"/>
        <end position="267"/>
    </location>
</feature>
<evidence type="ECO:0000313" key="3">
    <source>
        <dbReference type="EMBL" id="QUC07126.1"/>
    </source>
</evidence>
<evidence type="ECO:0000313" key="4">
    <source>
        <dbReference type="Proteomes" id="UP000678513"/>
    </source>
</evidence>